<dbReference type="NCBIfam" id="NF004976">
    <property type="entry name" value="PRK06349.1"/>
    <property type="match status" value="1"/>
</dbReference>
<dbReference type="UniPathway" id="UPA00051">
    <property type="reaction ID" value="UER00465"/>
</dbReference>
<dbReference type="AlphaFoldDB" id="A0A480AZ47"/>
<evidence type="ECO:0000256" key="11">
    <source>
        <dbReference type="ARBA" id="ARBA00023053"/>
    </source>
</evidence>
<evidence type="ECO:0000256" key="1">
    <source>
        <dbReference type="ARBA" id="ARBA00001920"/>
    </source>
</evidence>
<feature type="active site" description="Proton donor" evidence="14">
    <location>
        <position position="206"/>
    </location>
</feature>
<comment type="pathway">
    <text evidence="3 16">Amino-acid biosynthesis; L-methionine biosynthesis via de novo pathway; L-homoserine from L-aspartate: step 3/3.</text>
</comment>
<dbReference type="Gene3D" id="3.40.50.720">
    <property type="entry name" value="NAD(P)-binding Rossmann-like Domain"/>
    <property type="match status" value="1"/>
</dbReference>
<dbReference type="Gene3D" id="3.30.360.10">
    <property type="entry name" value="Dihydrodipicolinate Reductase, domain 2"/>
    <property type="match status" value="1"/>
</dbReference>
<gene>
    <name evidence="19" type="ORF">PAGU1578_02640</name>
</gene>
<evidence type="ECO:0000256" key="13">
    <source>
        <dbReference type="ARBA" id="ARBA00048841"/>
    </source>
</evidence>
<keyword evidence="12 16" id="KW-0486">Methionine biosynthesis</keyword>
<dbReference type="GO" id="GO:0009088">
    <property type="term" value="P:threonine biosynthetic process"/>
    <property type="evidence" value="ECO:0007669"/>
    <property type="project" value="UniProtKB-UniPathway"/>
</dbReference>
<dbReference type="FunFam" id="3.30.360.10:FF:000005">
    <property type="entry name" value="Homoserine dehydrogenase"/>
    <property type="match status" value="1"/>
</dbReference>
<feature type="binding site" evidence="15">
    <location>
        <position position="106"/>
    </location>
    <ligand>
        <name>NADPH</name>
        <dbReference type="ChEBI" id="CHEBI:57783"/>
    </ligand>
</feature>
<dbReference type="InterPro" id="IPR016204">
    <property type="entry name" value="HDH"/>
</dbReference>
<dbReference type="InterPro" id="IPR002912">
    <property type="entry name" value="ACT_dom"/>
</dbReference>
<dbReference type="EC" id="1.1.1.3" evidence="5 16"/>
<keyword evidence="9 15" id="KW-0521">NADP</keyword>
<evidence type="ECO:0000313" key="20">
    <source>
        <dbReference type="Proteomes" id="UP000300381"/>
    </source>
</evidence>
<evidence type="ECO:0000256" key="14">
    <source>
        <dbReference type="PIRSR" id="PIRSR000098-1"/>
    </source>
</evidence>
<keyword evidence="11" id="KW-0915">Sodium</keyword>
<comment type="caution">
    <text evidence="19">The sequence shown here is derived from an EMBL/GenBank/DDBJ whole genome shotgun (WGS) entry which is preliminary data.</text>
</comment>
<protein>
    <recommendedName>
        <fullName evidence="6 16">Homoserine dehydrogenase</fullName>
        <ecNumber evidence="5 16">1.1.1.3</ecNumber>
    </recommendedName>
</protein>
<name>A0A480AZ47_9FIRM</name>
<evidence type="ECO:0000256" key="15">
    <source>
        <dbReference type="PIRSR" id="PIRSR000098-2"/>
    </source>
</evidence>
<keyword evidence="10 16" id="KW-0560">Oxidoreductase</keyword>
<reference evidence="19 20" key="1">
    <citation type="submission" date="2019-03" db="EMBL/GenBank/DDBJ databases">
        <title>Draft genome sequences of two Veillonella tobetsuensis clinical isolates from intraoperative bronchial fluids of elderly patients with pulmonary carcinoma.</title>
        <authorList>
            <person name="Akiyama T."/>
        </authorList>
    </citation>
    <scope>NUCLEOTIDE SEQUENCE [LARGE SCALE GENOMIC DNA]</scope>
    <source>
        <strain evidence="19 20">PAGU 1578</strain>
    </source>
</reference>
<evidence type="ECO:0000256" key="7">
    <source>
        <dbReference type="ARBA" id="ARBA00022605"/>
    </source>
</evidence>
<dbReference type="PANTHER" id="PTHR43331">
    <property type="entry name" value="HOMOSERINE DEHYDROGENASE"/>
    <property type="match status" value="1"/>
</dbReference>
<sequence>MKTVKIALLGFGTVAQGTFNLLQDNANLIENRSGVTIEISKIFVRNPEKYSHITLPSTAKYVTNIDDIVNDESIDIVVELMGGTTFAKDCVESALKHGKSVVTANKDLLAVAGPYLFDLAYKNKVDLRFEASVLGGIPIIRTLYESLGGNHITELVGIMNGTTNFILSKMTEEGLSYGAVLKEAQDLGYAEADPTADVEGLDAARKLAILASISFNRRIFFEDVTVEGITNIDTEDISYGKEFGYNIKLIGIAKETSKGLSLNVYPAFVPLTHPLASVRGSYNAIYIKGNGIDDAMFYGRGAGSLPTGSSVVSDIMEVAKNIAFESTGRFKPFYFDQKNIYSPGKIQSSYYIRLAVDNKTGVLAKIATKLAEQKISVLSIVQRNKDPETAVLAIVTSKCPHSYILNLIDSFNSLRSVKEVSSVIRIMEA</sequence>
<comment type="pathway">
    <text evidence="2 16">Amino-acid biosynthesis; L-threonine biosynthesis; L-threonine from L-aspartate: step 3/5.</text>
</comment>
<accession>A0A480AZ47</accession>
<comment type="similarity">
    <text evidence="4 17">Belongs to the homoserine dehydrogenase family.</text>
</comment>
<evidence type="ECO:0000256" key="12">
    <source>
        <dbReference type="ARBA" id="ARBA00023167"/>
    </source>
</evidence>
<dbReference type="GO" id="GO:0004412">
    <property type="term" value="F:homoserine dehydrogenase activity"/>
    <property type="evidence" value="ECO:0007669"/>
    <property type="project" value="UniProtKB-EC"/>
</dbReference>
<comment type="cofactor">
    <cofactor evidence="1">
        <name>a metal cation</name>
        <dbReference type="ChEBI" id="CHEBI:25213"/>
    </cofactor>
</comment>
<dbReference type="InterPro" id="IPR019811">
    <property type="entry name" value="HDH_CS"/>
</dbReference>
<evidence type="ECO:0000256" key="2">
    <source>
        <dbReference type="ARBA" id="ARBA00005056"/>
    </source>
</evidence>
<dbReference type="EMBL" id="BJCQ01000008">
    <property type="protein sequence ID" value="GCL66643.1"/>
    <property type="molecule type" value="Genomic_DNA"/>
</dbReference>
<dbReference type="GO" id="GO:0050661">
    <property type="term" value="F:NADP binding"/>
    <property type="evidence" value="ECO:0007669"/>
    <property type="project" value="InterPro"/>
</dbReference>
<evidence type="ECO:0000256" key="4">
    <source>
        <dbReference type="ARBA" id="ARBA00006753"/>
    </source>
</evidence>
<evidence type="ECO:0000256" key="8">
    <source>
        <dbReference type="ARBA" id="ARBA00022697"/>
    </source>
</evidence>
<dbReference type="InterPro" id="IPR036291">
    <property type="entry name" value="NAD(P)-bd_dom_sf"/>
</dbReference>
<evidence type="ECO:0000256" key="17">
    <source>
        <dbReference type="RuleBase" id="RU004171"/>
    </source>
</evidence>
<dbReference type="UniPathway" id="UPA00050">
    <property type="reaction ID" value="UER00063"/>
</dbReference>
<dbReference type="PANTHER" id="PTHR43331:SF1">
    <property type="entry name" value="HOMOSERINE DEHYDROGENASE"/>
    <property type="match status" value="1"/>
</dbReference>
<dbReference type="InterPro" id="IPR045865">
    <property type="entry name" value="ACT-like_dom_sf"/>
</dbReference>
<proteinExistence type="inferred from homology"/>
<dbReference type="PROSITE" id="PS51671">
    <property type="entry name" value="ACT"/>
    <property type="match status" value="1"/>
</dbReference>
<evidence type="ECO:0000256" key="16">
    <source>
        <dbReference type="RuleBase" id="RU000579"/>
    </source>
</evidence>
<dbReference type="SUPFAM" id="SSF55347">
    <property type="entry name" value="Glyceraldehyde-3-phosphate dehydrogenase-like, C-terminal domain"/>
    <property type="match status" value="1"/>
</dbReference>
<feature type="binding site" evidence="15">
    <location>
        <position position="191"/>
    </location>
    <ligand>
        <name>L-homoserine</name>
        <dbReference type="ChEBI" id="CHEBI:57476"/>
    </ligand>
</feature>
<evidence type="ECO:0000256" key="9">
    <source>
        <dbReference type="ARBA" id="ARBA00022857"/>
    </source>
</evidence>
<dbReference type="PIRSF" id="PIRSF000098">
    <property type="entry name" value="Homoser_dehydrog"/>
    <property type="match status" value="1"/>
</dbReference>
<dbReference type="PROSITE" id="PS01042">
    <property type="entry name" value="HOMOSER_DHGENASE"/>
    <property type="match status" value="1"/>
</dbReference>
<evidence type="ECO:0000259" key="18">
    <source>
        <dbReference type="PROSITE" id="PS51671"/>
    </source>
</evidence>
<dbReference type="InterPro" id="IPR005106">
    <property type="entry name" value="Asp/hSer_DH_NAD-bd"/>
</dbReference>
<dbReference type="GO" id="GO:0009086">
    <property type="term" value="P:methionine biosynthetic process"/>
    <property type="evidence" value="ECO:0007669"/>
    <property type="project" value="UniProtKB-KW"/>
</dbReference>
<dbReference type="Pfam" id="PF03447">
    <property type="entry name" value="NAD_binding_3"/>
    <property type="match status" value="1"/>
</dbReference>
<evidence type="ECO:0000256" key="5">
    <source>
        <dbReference type="ARBA" id="ARBA00013213"/>
    </source>
</evidence>
<evidence type="ECO:0000256" key="6">
    <source>
        <dbReference type="ARBA" id="ARBA00013376"/>
    </source>
</evidence>
<keyword evidence="7 16" id="KW-0028">Amino-acid biosynthesis</keyword>
<keyword evidence="8 16" id="KW-0791">Threonine biosynthesis</keyword>
<evidence type="ECO:0000256" key="3">
    <source>
        <dbReference type="ARBA" id="ARBA00005062"/>
    </source>
</evidence>
<organism evidence="19 20">
    <name type="scientific">Veillonella tobetsuensis</name>
    <dbReference type="NCBI Taxonomy" id="1110546"/>
    <lineage>
        <taxon>Bacteria</taxon>
        <taxon>Bacillati</taxon>
        <taxon>Bacillota</taxon>
        <taxon>Negativicutes</taxon>
        <taxon>Veillonellales</taxon>
        <taxon>Veillonellaceae</taxon>
        <taxon>Veillonella</taxon>
    </lineage>
</organism>
<evidence type="ECO:0000256" key="10">
    <source>
        <dbReference type="ARBA" id="ARBA00023002"/>
    </source>
</evidence>
<dbReference type="Pfam" id="PF00742">
    <property type="entry name" value="Homoserine_dh"/>
    <property type="match status" value="1"/>
</dbReference>
<feature type="domain" description="ACT" evidence="18">
    <location>
        <begin position="351"/>
        <end position="425"/>
    </location>
</feature>
<dbReference type="Proteomes" id="UP000300381">
    <property type="component" value="Unassembled WGS sequence"/>
</dbReference>
<dbReference type="Gene3D" id="3.30.70.260">
    <property type="match status" value="1"/>
</dbReference>
<dbReference type="SUPFAM" id="SSF51735">
    <property type="entry name" value="NAD(P)-binding Rossmann-fold domains"/>
    <property type="match status" value="1"/>
</dbReference>
<dbReference type="RefSeq" id="WP_137660322.1">
    <property type="nucleotide sequence ID" value="NZ_BJCQ01000008.1"/>
</dbReference>
<evidence type="ECO:0000313" key="19">
    <source>
        <dbReference type="EMBL" id="GCL66643.1"/>
    </source>
</evidence>
<dbReference type="SUPFAM" id="SSF55021">
    <property type="entry name" value="ACT-like"/>
    <property type="match status" value="1"/>
</dbReference>
<dbReference type="CDD" id="cd04881">
    <property type="entry name" value="ACT_HSDH-Hom"/>
    <property type="match status" value="1"/>
</dbReference>
<dbReference type="InterPro" id="IPR001342">
    <property type="entry name" value="HDH_cat"/>
</dbReference>
<comment type="catalytic activity">
    <reaction evidence="13">
        <text>L-homoserine + NADP(+) = L-aspartate 4-semialdehyde + NADPH + H(+)</text>
        <dbReference type="Rhea" id="RHEA:15761"/>
        <dbReference type="ChEBI" id="CHEBI:15378"/>
        <dbReference type="ChEBI" id="CHEBI:57476"/>
        <dbReference type="ChEBI" id="CHEBI:57783"/>
        <dbReference type="ChEBI" id="CHEBI:58349"/>
        <dbReference type="ChEBI" id="CHEBI:537519"/>
        <dbReference type="EC" id="1.1.1.3"/>
    </reaction>
    <physiologicalReaction direction="right-to-left" evidence="13">
        <dbReference type="Rhea" id="RHEA:15763"/>
    </physiologicalReaction>
</comment>